<dbReference type="GO" id="GO:0032259">
    <property type="term" value="P:methylation"/>
    <property type="evidence" value="ECO:0007669"/>
    <property type="project" value="UniProtKB-KW"/>
</dbReference>
<dbReference type="InterPro" id="IPR007757">
    <property type="entry name" value="MT-A70-like"/>
</dbReference>
<feature type="compositionally biased region" description="Polar residues" evidence="7">
    <location>
        <begin position="1"/>
        <end position="11"/>
    </location>
</feature>
<accession>A0A8S1MAQ0</accession>
<dbReference type="PANTHER" id="PTHR12829:SF7">
    <property type="entry name" value="N6-ADENOSINE-METHYLTRANSFERASE CATALYTIC SUBUNIT"/>
    <property type="match status" value="1"/>
</dbReference>
<reference evidence="8" key="1">
    <citation type="submission" date="2021-01" db="EMBL/GenBank/DDBJ databases">
        <authorList>
            <consortium name="Genoscope - CEA"/>
            <person name="William W."/>
        </authorList>
    </citation>
    <scope>NUCLEOTIDE SEQUENCE</scope>
</reference>
<evidence type="ECO:0000256" key="5">
    <source>
        <dbReference type="ARBA" id="ARBA00048957"/>
    </source>
</evidence>
<dbReference type="EC" id="2.1.1.348" evidence="1"/>
<evidence type="ECO:0000256" key="4">
    <source>
        <dbReference type="ARBA" id="ARBA00022691"/>
    </source>
</evidence>
<protein>
    <recommendedName>
        <fullName evidence="1">mRNA m(6)A methyltransferase</fullName>
        <ecNumber evidence="1">2.1.1.348</ecNumber>
    </recommendedName>
</protein>
<evidence type="ECO:0000256" key="2">
    <source>
        <dbReference type="ARBA" id="ARBA00022603"/>
    </source>
</evidence>
<dbReference type="GO" id="GO:0001734">
    <property type="term" value="F:mRNA m(6)A methyltransferase activity"/>
    <property type="evidence" value="ECO:0007669"/>
    <property type="project" value="UniProtKB-EC"/>
</dbReference>
<keyword evidence="9" id="KW-1185">Reference proteome</keyword>
<comment type="catalytic activity">
    <reaction evidence="5">
        <text>an adenosine in mRNA + S-adenosyl-L-methionine = an N(6)-methyladenosine in mRNA + S-adenosyl-L-homocysteine + H(+)</text>
        <dbReference type="Rhea" id="RHEA:55584"/>
        <dbReference type="Rhea" id="RHEA-COMP:12414"/>
        <dbReference type="Rhea" id="RHEA-COMP:12417"/>
        <dbReference type="ChEBI" id="CHEBI:15378"/>
        <dbReference type="ChEBI" id="CHEBI:57856"/>
        <dbReference type="ChEBI" id="CHEBI:59789"/>
        <dbReference type="ChEBI" id="CHEBI:74411"/>
        <dbReference type="ChEBI" id="CHEBI:74449"/>
        <dbReference type="EC" id="2.1.1.348"/>
    </reaction>
</comment>
<evidence type="ECO:0000256" key="6">
    <source>
        <dbReference type="PROSITE-ProRule" id="PRU00489"/>
    </source>
</evidence>
<dbReference type="OMA" id="KMMKQWG"/>
<evidence type="ECO:0000256" key="1">
    <source>
        <dbReference type="ARBA" id="ARBA00012160"/>
    </source>
</evidence>
<dbReference type="PANTHER" id="PTHR12829">
    <property type="entry name" value="N6-ADENOSINE-METHYLTRANSFERASE"/>
    <property type="match status" value="1"/>
</dbReference>
<evidence type="ECO:0000313" key="9">
    <source>
        <dbReference type="Proteomes" id="UP000688137"/>
    </source>
</evidence>
<comment type="caution">
    <text evidence="8">The sequence shown here is derived from an EMBL/GenBank/DDBJ whole genome shotgun (WGS) entry which is preliminary data.</text>
</comment>
<name>A0A8S1MAQ0_PARPR</name>
<dbReference type="GO" id="GO:0036396">
    <property type="term" value="C:RNA N6-methyladenosine methyltransferase complex"/>
    <property type="evidence" value="ECO:0007669"/>
    <property type="project" value="TreeGrafter"/>
</dbReference>
<dbReference type="Pfam" id="PF05063">
    <property type="entry name" value="MT-A70"/>
    <property type="match status" value="1"/>
</dbReference>
<dbReference type="Proteomes" id="UP000688137">
    <property type="component" value="Unassembled WGS sequence"/>
</dbReference>
<sequence length="364" mass="41651">MQGRRSQQSKSTAEDNLDCNGKQVISLGKVINTNEDQKQQKTKKQQKEVSTKKQNSTNTEELSGVSIKECQNGTYNLRQYTRRNYLDFGSEAGGDDNNDIDFGVKKQLNKERKNSDLDINETIEYDKLPKNKQGLIKLLSKVEASIESQKLEWFKEQNELPTLTSSVPENSIPINADVLTFNFKSLIASQQKIAGKLFDAIMMDPPWQLSTSQPSRGVAIAYQSLKDDQLMELPIPLLQKEGFLFIWTINAKYRIAAKMMKQWGYQLVDELIWVKKTVNGKIAKGHGFYLQHAKENCLIGYKGNNKLNYYLKSDVIWSERRGQSQKPEEIYEIINAMVPGGHCLEIFGRRNNLRNNWVTIGNEL</sequence>
<dbReference type="AlphaFoldDB" id="A0A8S1MAQ0"/>
<comment type="similarity">
    <text evidence="6">Belongs to the MT-A70-like family.</text>
</comment>
<dbReference type="EMBL" id="CAJJDM010000059">
    <property type="protein sequence ID" value="CAD8077488.1"/>
    <property type="molecule type" value="Genomic_DNA"/>
</dbReference>
<feature type="region of interest" description="Disordered" evidence="7">
    <location>
        <begin position="1"/>
        <end position="20"/>
    </location>
</feature>
<evidence type="ECO:0000256" key="7">
    <source>
        <dbReference type="SAM" id="MobiDB-lite"/>
    </source>
</evidence>
<feature type="compositionally biased region" description="Basic and acidic residues" evidence="7">
    <location>
        <begin position="35"/>
        <end position="51"/>
    </location>
</feature>
<keyword evidence="3" id="KW-0808">Transferase</keyword>
<evidence type="ECO:0000313" key="8">
    <source>
        <dbReference type="EMBL" id="CAD8077488.1"/>
    </source>
</evidence>
<evidence type="ECO:0000256" key="3">
    <source>
        <dbReference type="ARBA" id="ARBA00022679"/>
    </source>
</evidence>
<feature type="region of interest" description="Disordered" evidence="7">
    <location>
        <begin position="29"/>
        <end position="63"/>
    </location>
</feature>
<dbReference type="FunFam" id="3.40.50.150:FF:000426">
    <property type="entry name" value="Putative N6-adenosine-methyltransferase"/>
    <property type="match status" value="1"/>
</dbReference>
<proteinExistence type="inferred from homology"/>
<gene>
    <name evidence="8" type="ORF">PPRIM_AZ9-3.1.T0580138</name>
</gene>
<keyword evidence="2" id="KW-0489">Methyltransferase</keyword>
<dbReference type="PROSITE" id="PS51143">
    <property type="entry name" value="MT_A70"/>
    <property type="match status" value="1"/>
</dbReference>
<dbReference type="GO" id="GO:0005634">
    <property type="term" value="C:nucleus"/>
    <property type="evidence" value="ECO:0007669"/>
    <property type="project" value="TreeGrafter"/>
</dbReference>
<organism evidence="8 9">
    <name type="scientific">Paramecium primaurelia</name>
    <dbReference type="NCBI Taxonomy" id="5886"/>
    <lineage>
        <taxon>Eukaryota</taxon>
        <taxon>Sar</taxon>
        <taxon>Alveolata</taxon>
        <taxon>Ciliophora</taxon>
        <taxon>Intramacronucleata</taxon>
        <taxon>Oligohymenophorea</taxon>
        <taxon>Peniculida</taxon>
        <taxon>Parameciidae</taxon>
        <taxon>Paramecium</taxon>
    </lineage>
</organism>
<keyword evidence="4" id="KW-0949">S-adenosyl-L-methionine</keyword>